<feature type="domain" description="RING-type" evidence="10">
    <location>
        <begin position="120"/>
        <end position="162"/>
    </location>
</feature>
<dbReference type="AlphaFoldDB" id="A0AAV8DUW8"/>
<evidence type="ECO:0000256" key="2">
    <source>
        <dbReference type="ARBA" id="ARBA00022692"/>
    </source>
</evidence>
<evidence type="ECO:0000313" key="11">
    <source>
        <dbReference type="EMBL" id="KAJ4770057.1"/>
    </source>
</evidence>
<reference evidence="11" key="1">
    <citation type="submission" date="2022-08" db="EMBL/GenBank/DDBJ databases">
        <authorList>
            <person name="Marques A."/>
        </authorList>
    </citation>
    <scope>NUCLEOTIDE SEQUENCE</scope>
    <source>
        <strain evidence="11">RhyPub2mFocal</strain>
        <tissue evidence="11">Leaves</tissue>
    </source>
</reference>
<dbReference type="Pfam" id="PF13639">
    <property type="entry name" value="zf-RING_2"/>
    <property type="match status" value="1"/>
</dbReference>
<dbReference type="Proteomes" id="UP001140206">
    <property type="component" value="Chromosome 3"/>
</dbReference>
<evidence type="ECO:0000256" key="5">
    <source>
        <dbReference type="ARBA" id="ARBA00022833"/>
    </source>
</evidence>
<proteinExistence type="predicted"/>
<keyword evidence="4 8" id="KW-0863">Zinc-finger</keyword>
<evidence type="ECO:0000256" key="4">
    <source>
        <dbReference type="ARBA" id="ARBA00022771"/>
    </source>
</evidence>
<evidence type="ECO:0000256" key="7">
    <source>
        <dbReference type="ARBA" id="ARBA00023136"/>
    </source>
</evidence>
<evidence type="ECO:0000259" key="10">
    <source>
        <dbReference type="PROSITE" id="PS50089"/>
    </source>
</evidence>
<gene>
    <name evidence="11" type="ORF">LUZ62_054314</name>
</gene>
<name>A0AAV8DUW8_9POAL</name>
<dbReference type="SMART" id="SM00184">
    <property type="entry name" value="RING"/>
    <property type="match status" value="1"/>
</dbReference>
<dbReference type="PROSITE" id="PS50089">
    <property type="entry name" value="ZF_RING_2"/>
    <property type="match status" value="1"/>
</dbReference>
<dbReference type="GO" id="GO:0008270">
    <property type="term" value="F:zinc ion binding"/>
    <property type="evidence" value="ECO:0007669"/>
    <property type="project" value="UniProtKB-KW"/>
</dbReference>
<feature type="transmembrane region" description="Helical" evidence="9">
    <location>
        <begin position="44"/>
        <end position="65"/>
    </location>
</feature>
<feature type="transmembrane region" description="Helical" evidence="9">
    <location>
        <begin position="20"/>
        <end position="38"/>
    </location>
</feature>
<dbReference type="InterPro" id="IPR013083">
    <property type="entry name" value="Znf_RING/FYVE/PHD"/>
</dbReference>
<evidence type="ECO:0000313" key="12">
    <source>
        <dbReference type="Proteomes" id="UP001140206"/>
    </source>
</evidence>
<organism evidence="11 12">
    <name type="scientific">Rhynchospora pubera</name>
    <dbReference type="NCBI Taxonomy" id="906938"/>
    <lineage>
        <taxon>Eukaryota</taxon>
        <taxon>Viridiplantae</taxon>
        <taxon>Streptophyta</taxon>
        <taxon>Embryophyta</taxon>
        <taxon>Tracheophyta</taxon>
        <taxon>Spermatophyta</taxon>
        <taxon>Magnoliopsida</taxon>
        <taxon>Liliopsida</taxon>
        <taxon>Poales</taxon>
        <taxon>Cyperaceae</taxon>
        <taxon>Cyperoideae</taxon>
        <taxon>Rhynchosporeae</taxon>
        <taxon>Rhynchospora</taxon>
    </lineage>
</organism>
<evidence type="ECO:0000256" key="1">
    <source>
        <dbReference type="ARBA" id="ARBA00004370"/>
    </source>
</evidence>
<keyword evidence="6 9" id="KW-1133">Transmembrane helix</keyword>
<evidence type="ECO:0000256" key="6">
    <source>
        <dbReference type="ARBA" id="ARBA00022989"/>
    </source>
</evidence>
<dbReference type="CDD" id="cd16461">
    <property type="entry name" value="RING-H2_EL5-like"/>
    <property type="match status" value="1"/>
</dbReference>
<dbReference type="GO" id="GO:0016020">
    <property type="term" value="C:membrane"/>
    <property type="evidence" value="ECO:0007669"/>
    <property type="project" value="UniProtKB-SubCell"/>
</dbReference>
<dbReference type="InterPro" id="IPR001841">
    <property type="entry name" value="Znf_RING"/>
</dbReference>
<comment type="caution">
    <text evidence="11">The sequence shown here is derived from an EMBL/GenBank/DDBJ whole genome shotgun (WGS) entry which is preliminary data.</text>
</comment>
<sequence length="179" mass="19980">MFVEVDFSVQQQRDARSDRCMKIVLAWIPVVAIIPILFTFATPLYASLITFLILLFMSSFTWFYFISPLPETDPNEVQQTAQAGLSPKHIKEIPAFEYHTNGHDCNNGNGNGNDAGGLRCAVCIATVHDGDLVRQLLMCKHVFHTQCIDTWLPAHSTCPMCRADVKTGDLPSEQPELPV</sequence>
<protein>
    <submittedName>
        <fullName evidence="11">RING/U-box superfamily protein</fullName>
    </submittedName>
</protein>
<dbReference type="SUPFAM" id="SSF57850">
    <property type="entry name" value="RING/U-box"/>
    <property type="match status" value="1"/>
</dbReference>
<keyword evidence="12" id="KW-1185">Reference proteome</keyword>
<evidence type="ECO:0000256" key="9">
    <source>
        <dbReference type="SAM" id="Phobius"/>
    </source>
</evidence>
<keyword evidence="2 9" id="KW-0812">Transmembrane</keyword>
<dbReference type="PANTHER" id="PTHR46539:SF9">
    <property type="entry name" value="RING-H2 FINGER PROTEIN ATL56"/>
    <property type="match status" value="1"/>
</dbReference>
<evidence type="ECO:0000256" key="8">
    <source>
        <dbReference type="PROSITE-ProRule" id="PRU00175"/>
    </source>
</evidence>
<evidence type="ECO:0000256" key="3">
    <source>
        <dbReference type="ARBA" id="ARBA00022723"/>
    </source>
</evidence>
<comment type="subcellular location">
    <subcellularLocation>
        <location evidence="1">Membrane</location>
    </subcellularLocation>
</comment>
<accession>A0AAV8DUW8</accession>
<dbReference type="Gene3D" id="3.30.40.10">
    <property type="entry name" value="Zinc/RING finger domain, C3HC4 (zinc finger)"/>
    <property type="match status" value="1"/>
</dbReference>
<keyword evidence="3" id="KW-0479">Metal-binding</keyword>
<dbReference type="EMBL" id="JAMFTS010000003">
    <property type="protein sequence ID" value="KAJ4770057.1"/>
    <property type="molecule type" value="Genomic_DNA"/>
</dbReference>
<keyword evidence="5" id="KW-0862">Zinc</keyword>
<keyword evidence="7 9" id="KW-0472">Membrane</keyword>
<dbReference type="PANTHER" id="PTHR46539">
    <property type="entry name" value="E3 UBIQUITIN-PROTEIN LIGASE ATL42"/>
    <property type="match status" value="1"/>
</dbReference>